<accession>A0A967AD44</accession>
<organism evidence="2 3">
    <name type="scientific">Psychroflexus maritimus</name>
    <dbReference type="NCBI Taxonomy" id="2714865"/>
    <lineage>
        <taxon>Bacteria</taxon>
        <taxon>Pseudomonadati</taxon>
        <taxon>Bacteroidota</taxon>
        <taxon>Flavobacteriia</taxon>
        <taxon>Flavobacteriales</taxon>
        <taxon>Flavobacteriaceae</taxon>
        <taxon>Psychroflexus</taxon>
    </lineage>
</organism>
<dbReference type="AlphaFoldDB" id="A0A967AD44"/>
<evidence type="ECO:0000313" key="2">
    <source>
        <dbReference type="EMBL" id="NGZ90062.1"/>
    </source>
</evidence>
<protein>
    <submittedName>
        <fullName evidence="2">Uncharacterized protein</fullName>
    </submittedName>
</protein>
<gene>
    <name evidence="2" type="ORF">G7034_07345</name>
</gene>
<name>A0A967AD44_9FLAO</name>
<dbReference type="EMBL" id="JAANAS010000050">
    <property type="protein sequence ID" value="NGZ90062.1"/>
    <property type="molecule type" value="Genomic_DNA"/>
</dbReference>
<evidence type="ECO:0000256" key="1">
    <source>
        <dbReference type="SAM" id="SignalP"/>
    </source>
</evidence>
<evidence type="ECO:0000313" key="3">
    <source>
        <dbReference type="Proteomes" id="UP000643701"/>
    </source>
</evidence>
<reference evidence="2" key="1">
    <citation type="submission" date="2020-03" db="EMBL/GenBank/DDBJ databases">
        <title>Psychroflexus Maritimus sp. nov., isolate from marine sediment.</title>
        <authorList>
            <person name="Zhong Y.-L."/>
        </authorList>
    </citation>
    <scope>NUCLEOTIDE SEQUENCE</scope>
    <source>
        <strain evidence="2">C1</strain>
    </source>
</reference>
<dbReference type="RefSeq" id="WP_166400312.1">
    <property type="nucleotide sequence ID" value="NZ_JAANAS010000050.1"/>
</dbReference>
<feature type="chain" id="PRO_5037998340" evidence="1">
    <location>
        <begin position="19"/>
        <end position="162"/>
    </location>
</feature>
<proteinExistence type="predicted"/>
<sequence length="162" mass="18640">MKKHIHALFLFLPLIISAQNLVLPNDSSSCERYPEIRRCSDQSSLKSAKKCFSEEIQKKLNKKINYNFVGKVVNQTLRDTLSTTQWEQLKGNEITIKNKIRVVLGANKKWSVKEIDTEYPKLVPYFEKLLIKLPKIKKTAICSGTPVDVGFNLPLYIQVPIY</sequence>
<comment type="caution">
    <text evidence="2">The sequence shown here is derived from an EMBL/GenBank/DDBJ whole genome shotgun (WGS) entry which is preliminary data.</text>
</comment>
<dbReference type="Proteomes" id="UP000643701">
    <property type="component" value="Unassembled WGS sequence"/>
</dbReference>
<feature type="signal peptide" evidence="1">
    <location>
        <begin position="1"/>
        <end position="18"/>
    </location>
</feature>
<keyword evidence="1" id="KW-0732">Signal</keyword>
<keyword evidence="3" id="KW-1185">Reference proteome</keyword>